<dbReference type="Pfam" id="PF05726">
    <property type="entry name" value="Pirin_C"/>
    <property type="match status" value="1"/>
</dbReference>
<reference evidence="5" key="1">
    <citation type="submission" date="2023-07" db="EMBL/GenBank/DDBJ databases">
        <authorList>
            <person name="Kim M."/>
        </authorList>
    </citation>
    <scope>NUCLEOTIDE SEQUENCE</scope>
    <source>
        <strain evidence="5">BIUV-7</strain>
    </source>
</reference>
<gene>
    <name evidence="5" type="ORF">Q4F19_10420</name>
</gene>
<dbReference type="InterPro" id="IPR012093">
    <property type="entry name" value="Pirin"/>
</dbReference>
<comment type="caution">
    <text evidence="5">The sequence shown here is derived from an EMBL/GenBank/DDBJ whole genome shotgun (WGS) entry which is preliminary data.</text>
</comment>
<proteinExistence type="inferred from homology"/>
<dbReference type="PIRSF" id="PIRSF006232">
    <property type="entry name" value="Pirin"/>
    <property type="match status" value="1"/>
</dbReference>
<dbReference type="Proteomes" id="UP001169764">
    <property type="component" value="Unassembled WGS sequence"/>
</dbReference>
<dbReference type="InterPro" id="IPR008778">
    <property type="entry name" value="Pirin_C_dom"/>
</dbReference>
<dbReference type="InterPro" id="IPR014710">
    <property type="entry name" value="RmlC-like_jellyroll"/>
</dbReference>
<dbReference type="InterPro" id="IPR011051">
    <property type="entry name" value="RmlC_Cupin_sf"/>
</dbReference>
<feature type="domain" description="Pirin C-terminal" evidence="4">
    <location>
        <begin position="184"/>
        <end position="281"/>
    </location>
</feature>
<evidence type="ECO:0000313" key="6">
    <source>
        <dbReference type="Proteomes" id="UP001169764"/>
    </source>
</evidence>
<evidence type="ECO:0000259" key="4">
    <source>
        <dbReference type="Pfam" id="PF05726"/>
    </source>
</evidence>
<dbReference type="CDD" id="cd02909">
    <property type="entry name" value="cupin_pirin_N"/>
    <property type="match status" value="1"/>
</dbReference>
<dbReference type="EMBL" id="JAUOTP010000004">
    <property type="protein sequence ID" value="MDO6414793.1"/>
    <property type="molecule type" value="Genomic_DNA"/>
</dbReference>
<dbReference type="SUPFAM" id="SSF51182">
    <property type="entry name" value="RmlC-like cupins"/>
    <property type="match status" value="1"/>
</dbReference>
<dbReference type="PANTHER" id="PTHR43594">
    <property type="entry name" value="QUERCETIN 2,3-DIOXYGENASE"/>
    <property type="match status" value="1"/>
</dbReference>
<dbReference type="PANTHER" id="PTHR43594:SF1">
    <property type="entry name" value="QUERCETIN 2,3-DIOXYGENASE PA2418-RELATED"/>
    <property type="match status" value="1"/>
</dbReference>
<accession>A0ABT8YAD2</accession>
<organism evidence="5 6">
    <name type="scientific">Sphingomonas natans</name>
    <dbReference type="NCBI Taxonomy" id="3063330"/>
    <lineage>
        <taxon>Bacteria</taxon>
        <taxon>Pseudomonadati</taxon>
        <taxon>Pseudomonadota</taxon>
        <taxon>Alphaproteobacteria</taxon>
        <taxon>Sphingomonadales</taxon>
        <taxon>Sphingomonadaceae</taxon>
        <taxon>Sphingomonas</taxon>
    </lineage>
</organism>
<dbReference type="InterPro" id="IPR003829">
    <property type="entry name" value="Pirin_N_dom"/>
</dbReference>
<sequence length="292" mass="30811">MTARSLSKVHPAYRDDIADLTTRRPVPGPGLEQIDPFLFLNHHGPQTYPPHNGGLPFGPHPHRGFETVTFILTGNLAHHDTGGHESVIEAGGVQWMTAGSGLIHAEISPPSFKQAGGPLEILQLWVNLPGRLKMTEPAYTGLQENEIPHLAIAGGQGAVSLISGDFDGATGPIRSLTGVFMSIVRLAAQARVDLPAPADRAVLLYIVSGAISIGDSVVQQWHLVTMAEDGDSISITAETDAVLLFGHADPIGEPVVSHGPFVMNTREEIGEAIRDYQAGKFNGKGALAGVGA</sequence>
<evidence type="ECO:0000313" key="5">
    <source>
        <dbReference type="EMBL" id="MDO6414793.1"/>
    </source>
</evidence>
<name>A0ABT8YAD2_9SPHN</name>
<dbReference type="CDD" id="cd02247">
    <property type="entry name" value="cupin_pirin_C"/>
    <property type="match status" value="1"/>
</dbReference>
<evidence type="ECO:0000256" key="2">
    <source>
        <dbReference type="RuleBase" id="RU003457"/>
    </source>
</evidence>
<comment type="similarity">
    <text evidence="1 2">Belongs to the pirin family.</text>
</comment>
<protein>
    <submittedName>
        <fullName evidence="5">Pirin family protein</fullName>
    </submittedName>
</protein>
<evidence type="ECO:0000256" key="1">
    <source>
        <dbReference type="ARBA" id="ARBA00008416"/>
    </source>
</evidence>
<dbReference type="InterPro" id="IPR053186">
    <property type="entry name" value="QDO-related"/>
</dbReference>
<keyword evidence="6" id="KW-1185">Reference proteome</keyword>
<dbReference type="Gene3D" id="2.60.120.10">
    <property type="entry name" value="Jelly Rolls"/>
    <property type="match status" value="2"/>
</dbReference>
<dbReference type="RefSeq" id="WP_303542292.1">
    <property type="nucleotide sequence ID" value="NZ_JAUOTP010000004.1"/>
</dbReference>
<dbReference type="Pfam" id="PF02678">
    <property type="entry name" value="Pirin"/>
    <property type="match status" value="1"/>
</dbReference>
<feature type="domain" description="Pirin N-terminal" evidence="3">
    <location>
        <begin position="23"/>
        <end position="126"/>
    </location>
</feature>
<evidence type="ECO:0000259" key="3">
    <source>
        <dbReference type="Pfam" id="PF02678"/>
    </source>
</evidence>